<gene>
    <name evidence="1" type="ORF">POL68_32670</name>
</gene>
<name>A0ABT5DHY0_9BACT</name>
<reference evidence="1 2" key="1">
    <citation type="submission" date="2022-11" db="EMBL/GenBank/DDBJ databases">
        <title>Minimal conservation of predation-associated metabolite biosynthetic gene clusters underscores biosynthetic potential of Myxococcota including descriptions for ten novel species: Archangium lansinium sp. nov., Myxococcus landrumus sp. nov., Nannocystis bai.</title>
        <authorList>
            <person name="Ahearne A."/>
            <person name="Stevens C."/>
            <person name="Dowd S."/>
        </authorList>
    </citation>
    <scope>NUCLEOTIDE SEQUENCE [LARGE SCALE GENOMIC DNA]</scope>
    <source>
        <strain evidence="1 2">NCWAL01</strain>
    </source>
</reference>
<dbReference type="RefSeq" id="WP_272143469.1">
    <property type="nucleotide sequence ID" value="NZ_JAQNDM010000002.1"/>
</dbReference>
<accession>A0ABT5DHY0</accession>
<organism evidence="1 2">
    <name type="scientific">Stigmatella ashevillensis</name>
    <dbReference type="NCBI Taxonomy" id="2995309"/>
    <lineage>
        <taxon>Bacteria</taxon>
        <taxon>Pseudomonadati</taxon>
        <taxon>Myxococcota</taxon>
        <taxon>Myxococcia</taxon>
        <taxon>Myxococcales</taxon>
        <taxon>Cystobacterineae</taxon>
        <taxon>Archangiaceae</taxon>
        <taxon>Stigmatella</taxon>
    </lineage>
</organism>
<dbReference type="PROSITE" id="PS51257">
    <property type="entry name" value="PROKAR_LIPOPROTEIN"/>
    <property type="match status" value="1"/>
</dbReference>
<evidence type="ECO:0008006" key="3">
    <source>
        <dbReference type="Google" id="ProtNLM"/>
    </source>
</evidence>
<sequence>MRKTFRVLTVVGGILLAGCGPETATGSPEQDAVEVGSPESQSHELAASYIWESTTTDGYVPNTTACGMTAGSACTTPGQTCTWVSANYPGLAYHSSYVCRQATGTYGPMRYVSGRCPSYTQTNCPNGNPQGQPCGHQGSDCYYYCYKNGGPMAVASCQ</sequence>
<protein>
    <recommendedName>
        <fullName evidence="3">Lipoprotein</fullName>
    </recommendedName>
</protein>
<comment type="caution">
    <text evidence="1">The sequence shown here is derived from an EMBL/GenBank/DDBJ whole genome shotgun (WGS) entry which is preliminary data.</text>
</comment>
<evidence type="ECO:0000313" key="1">
    <source>
        <dbReference type="EMBL" id="MDC0713262.1"/>
    </source>
</evidence>
<evidence type="ECO:0000313" key="2">
    <source>
        <dbReference type="Proteomes" id="UP001221838"/>
    </source>
</evidence>
<keyword evidence="2" id="KW-1185">Reference proteome</keyword>
<dbReference type="Proteomes" id="UP001221838">
    <property type="component" value="Unassembled WGS sequence"/>
</dbReference>
<dbReference type="EMBL" id="JAQNDM010000002">
    <property type="protein sequence ID" value="MDC0713262.1"/>
    <property type="molecule type" value="Genomic_DNA"/>
</dbReference>
<proteinExistence type="predicted"/>